<dbReference type="InterPro" id="IPR033979">
    <property type="entry name" value="MINDY_domain"/>
</dbReference>
<proteinExistence type="predicted"/>
<feature type="domain" description="MINDY deubiquitinase" evidence="2">
    <location>
        <begin position="5"/>
        <end position="259"/>
    </location>
</feature>
<dbReference type="InterPro" id="IPR007518">
    <property type="entry name" value="MINDY"/>
</dbReference>
<protein>
    <recommendedName>
        <fullName evidence="2">MINDY deubiquitinase domain-containing protein</fullName>
    </recommendedName>
</protein>
<dbReference type="KEGG" id="sita:101761229"/>
<dbReference type="PANTHER" id="PTHR18063">
    <property type="entry name" value="NF-E2 INDUCIBLE PROTEIN"/>
    <property type="match status" value="1"/>
</dbReference>
<reference evidence="3" key="2">
    <citation type="submission" date="2015-07" db="EMBL/GenBank/DDBJ databases">
        <authorList>
            <person name="Noorani M."/>
        </authorList>
    </citation>
    <scope>NUCLEOTIDE SEQUENCE</scope>
    <source>
        <strain evidence="3">Yugu1</strain>
    </source>
</reference>
<evidence type="ECO:0000259" key="2">
    <source>
        <dbReference type="Pfam" id="PF04424"/>
    </source>
</evidence>
<reference evidence="3" key="1">
    <citation type="journal article" date="2012" name="Nat. Biotechnol.">
        <title>Reference genome sequence of the model plant Setaria.</title>
        <authorList>
            <person name="Bennetzen J.L."/>
            <person name="Schmutz J."/>
            <person name="Wang H."/>
            <person name="Percifield R."/>
            <person name="Hawkins J."/>
            <person name="Pontaroli A.C."/>
            <person name="Estep M."/>
            <person name="Feng L."/>
            <person name="Vaughn J.N."/>
            <person name="Grimwood J."/>
            <person name="Jenkins J."/>
            <person name="Barry K."/>
            <person name="Lindquist E."/>
            <person name="Hellsten U."/>
            <person name="Deshpande S."/>
            <person name="Wang X."/>
            <person name="Wu X."/>
            <person name="Mitros T."/>
            <person name="Triplett J."/>
            <person name="Yang X."/>
            <person name="Ye C.Y."/>
            <person name="Mauro-Herrera M."/>
            <person name="Wang L."/>
            <person name="Li P."/>
            <person name="Sharma M."/>
            <person name="Sharma R."/>
            <person name="Ronald P.C."/>
            <person name="Panaud O."/>
            <person name="Kellogg E.A."/>
            <person name="Brutnell T.P."/>
            <person name="Doust A.N."/>
            <person name="Tuskan G.A."/>
            <person name="Rokhsar D."/>
            <person name="Devos K.M."/>
        </authorList>
    </citation>
    <scope>NUCLEOTIDE SEQUENCE [LARGE SCALE GENOMIC DNA]</scope>
    <source>
        <strain evidence="3">Yugu1</strain>
    </source>
</reference>
<dbReference type="OrthoDB" id="10261212at2759"/>
<dbReference type="GO" id="GO:0004843">
    <property type="term" value="F:cysteine-type deubiquitinase activity"/>
    <property type="evidence" value="ECO:0007669"/>
    <property type="project" value="InterPro"/>
</dbReference>
<dbReference type="PANTHER" id="PTHR18063:SF6">
    <property type="entry name" value="UBIQUITIN CARBOXYL-TERMINAL HYDROLASE"/>
    <property type="match status" value="1"/>
</dbReference>
<name>A0A368QYY2_SETIT</name>
<evidence type="ECO:0000313" key="3">
    <source>
        <dbReference type="EMBL" id="RCV23103.1"/>
    </source>
</evidence>
<accession>A0A368QYY2</accession>
<dbReference type="AlphaFoldDB" id="A0A368QYY2"/>
<evidence type="ECO:0000256" key="1">
    <source>
        <dbReference type="SAM" id="MobiDB-lite"/>
    </source>
</evidence>
<organism evidence="3">
    <name type="scientific">Setaria italica</name>
    <name type="common">Foxtail millet</name>
    <name type="synonym">Panicum italicum</name>
    <dbReference type="NCBI Taxonomy" id="4555"/>
    <lineage>
        <taxon>Eukaryota</taxon>
        <taxon>Viridiplantae</taxon>
        <taxon>Streptophyta</taxon>
        <taxon>Embryophyta</taxon>
        <taxon>Tracheophyta</taxon>
        <taxon>Spermatophyta</taxon>
        <taxon>Magnoliopsida</taxon>
        <taxon>Liliopsida</taxon>
        <taxon>Poales</taxon>
        <taxon>Poaceae</taxon>
        <taxon>PACMAD clade</taxon>
        <taxon>Panicoideae</taxon>
        <taxon>Panicodae</taxon>
        <taxon>Paniceae</taxon>
        <taxon>Cenchrinae</taxon>
        <taxon>Setaria</taxon>
    </lineage>
</organism>
<gene>
    <name evidence="3" type="ORF">SETIT_4G272700v2</name>
</gene>
<dbReference type="EMBL" id="CM003531">
    <property type="protein sequence ID" value="RCV23103.1"/>
    <property type="molecule type" value="Genomic_DNA"/>
</dbReference>
<feature type="compositionally biased region" description="Basic and acidic residues" evidence="1">
    <location>
        <begin position="282"/>
        <end position="301"/>
    </location>
</feature>
<feature type="region of interest" description="Disordered" evidence="1">
    <location>
        <begin position="282"/>
        <end position="319"/>
    </location>
</feature>
<dbReference type="GO" id="GO:1990380">
    <property type="term" value="F:K48-linked deubiquitinase activity"/>
    <property type="evidence" value="ECO:0007669"/>
    <property type="project" value="InterPro"/>
</dbReference>
<dbReference type="Pfam" id="PF04424">
    <property type="entry name" value="MINDY_DUB"/>
    <property type="match status" value="1"/>
</dbReference>
<sequence length="319" mass="35755">MSESRYQLARAQFNGVNKFIACQLSTESSPLIALSNYFNLTVGPECKDFPPFAEESMLSKPIMTALEYTVSHYAKHNISVPGFLNKERLLQIVPSLAKGLHLIPGCRRCQDFIACDELYLFYVLNIKVIHGWVCDPNDKEFFSVLGNCSRSTLLKSISRPGGLAKLVEGTSNPSSLSKKIQKFAESGLTKYGLRILHEEIGERQLAIICINDQFDVIYKCSGDLFVLETDGHVLTKFGEALWKRLTLTEEESFYVTMHFDPVKGQKNIHKATEWLERKLSDVDDCGDKGKEQASKKGRDRSSQVSNVGIWGDKAKGRGS</sequence>